<reference evidence="3" key="1">
    <citation type="submission" date="2016-10" db="EMBL/GenBank/DDBJ databases">
        <authorList>
            <person name="Varghese N."/>
        </authorList>
    </citation>
    <scope>NUCLEOTIDE SEQUENCE [LARGE SCALE GENOMIC DNA]</scope>
    <source>
        <strain evidence="3">DSM 20639</strain>
    </source>
</reference>
<dbReference type="EMBL" id="FNAU01000002">
    <property type="protein sequence ID" value="SDE13915.1"/>
    <property type="molecule type" value="Genomic_DNA"/>
</dbReference>
<dbReference type="Proteomes" id="UP000182744">
    <property type="component" value="Unassembled WGS sequence"/>
</dbReference>
<name>A0A1G7AIP3_9ACTO</name>
<evidence type="ECO:0000256" key="1">
    <source>
        <dbReference type="SAM" id="MobiDB-lite"/>
    </source>
</evidence>
<gene>
    <name evidence="2" type="ORF">SAMN05421878_102217</name>
</gene>
<proteinExistence type="predicted"/>
<evidence type="ECO:0000313" key="3">
    <source>
        <dbReference type="Proteomes" id="UP000182744"/>
    </source>
</evidence>
<accession>A0A1G7AIP3</accession>
<keyword evidence="3" id="KW-1185">Reference proteome</keyword>
<feature type="compositionally biased region" description="Low complexity" evidence="1">
    <location>
        <begin position="85"/>
        <end position="101"/>
    </location>
</feature>
<dbReference type="AlphaFoldDB" id="A0A1G7AIP3"/>
<evidence type="ECO:0000313" key="2">
    <source>
        <dbReference type="EMBL" id="SDE13915.1"/>
    </source>
</evidence>
<organism evidence="2 3">
    <name type="scientific">Actinobaculum suis</name>
    <dbReference type="NCBI Taxonomy" id="1657"/>
    <lineage>
        <taxon>Bacteria</taxon>
        <taxon>Bacillati</taxon>
        <taxon>Actinomycetota</taxon>
        <taxon>Actinomycetes</taxon>
        <taxon>Actinomycetales</taxon>
        <taxon>Actinomycetaceae</taxon>
        <taxon>Actinobaculum</taxon>
    </lineage>
</organism>
<protein>
    <submittedName>
        <fullName evidence="2">Uncharacterized protein</fullName>
    </submittedName>
</protein>
<feature type="compositionally biased region" description="Polar residues" evidence="1">
    <location>
        <begin position="102"/>
        <end position="119"/>
    </location>
</feature>
<feature type="region of interest" description="Disordered" evidence="1">
    <location>
        <begin position="78"/>
        <end position="119"/>
    </location>
</feature>
<sequence length="119" mass="12824">MTRESLPVPAARYRKPRVTFAVSRVRQVVGTTTAQWHRKCTQHLNEQVTAHTFSTSQKYTRQRAINKLHKISSRRVIITAGSGPAGTDSSPTGTDSSPASTDNSPAGTGTSAHSPNPLL</sequence>